<evidence type="ECO:0000313" key="3">
    <source>
        <dbReference type="Proteomes" id="UP000193925"/>
    </source>
</evidence>
<accession>A0A060UUU3</accession>
<keyword evidence="3" id="KW-1185">Reference proteome</keyword>
<gene>
    <name evidence="1" type="ORF">AFERRI_10215</name>
    <name evidence="2" type="ORF">AFERRI_11100</name>
</gene>
<reference evidence="1" key="2">
    <citation type="submission" date="2014-07" db="EMBL/GenBank/DDBJ databases">
        <title>Initial genome analysis of the psychrotolerant acidophile Acidithiobacillus ferrivorans CF27: insights into iron and sulfur oxidation pathways and into biofilm formation.</title>
        <authorList>
            <person name="Talla E."/>
            <person name="Hedrich S."/>
            <person name="Mangenot S."/>
            <person name="Ji B."/>
            <person name="Johnson D.B."/>
            <person name="Barbe V."/>
            <person name="Bonnefoy V."/>
        </authorList>
    </citation>
    <scope>NUCLEOTIDE SEQUENCE [LARGE SCALE GENOMIC DNA]</scope>
    <source>
        <strain evidence="1">CF27</strain>
    </source>
</reference>
<dbReference type="EMBL" id="CCCS020000001">
    <property type="protein sequence ID" value="CDQ12392.1"/>
    <property type="molecule type" value="Genomic_DNA"/>
</dbReference>
<evidence type="ECO:0000313" key="2">
    <source>
        <dbReference type="EMBL" id="SMH65065.1"/>
    </source>
</evidence>
<protein>
    <submittedName>
        <fullName evidence="1">Uncharacterized protein</fullName>
    </submittedName>
</protein>
<sequence length="59" mass="6340">MLSQPSVTPGQVRLEKGYNGWFMVAIRILYGRLRPSVISIEQSGILSAPADDPVTPVGA</sequence>
<dbReference type="AlphaFoldDB" id="A0A060UUU3"/>
<proteinExistence type="predicted"/>
<name>A0A060UUU3_9PROT</name>
<evidence type="ECO:0000313" key="1">
    <source>
        <dbReference type="EMBL" id="CDQ12392.1"/>
    </source>
</evidence>
<dbReference type="Proteomes" id="UP000193925">
    <property type="component" value="Chromosome AFERRI"/>
</dbReference>
<dbReference type="EMBL" id="LT841305">
    <property type="protein sequence ID" value="SMH65065.1"/>
    <property type="molecule type" value="Genomic_DNA"/>
</dbReference>
<reference evidence="1" key="1">
    <citation type="submission" date="2014-03" db="EMBL/GenBank/DDBJ databases">
        <authorList>
            <person name="Genoscope - CEA"/>
        </authorList>
    </citation>
    <scope>NUCLEOTIDE SEQUENCE [LARGE SCALE GENOMIC DNA]</scope>
    <source>
        <strain evidence="1">CF27</strain>
    </source>
</reference>
<organism evidence="1">
    <name type="scientific">Acidithiobacillus ferrivorans</name>
    <dbReference type="NCBI Taxonomy" id="160808"/>
    <lineage>
        <taxon>Bacteria</taxon>
        <taxon>Pseudomonadati</taxon>
        <taxon>Pseudomonadota</taxon>
        <taxon>Acidithiobacillia</taxon>
        <taxon>Acidithiobacillales</taxon>
        <taxon>Acidithiobacillaceae</taxon>
        <taxon>Acidithiobacillus</taxon>
    </lineage>
</organism>
<reference evidence="2 3" key="3">
    <citation type="submission" date="2017-03" db="EMBL/GenBank/DDBJ databases">
        <authorList>
            <person name="Regsiter A."/>
            <person name="William W."/>
        </authorList>
    </citation>
    <scope>NUCLEOTIDE SEQUENCE [LARGE SCALE GENOMIC DNA]</scope>
    <source>
        <strain evidence="2">PRJEB5721</strain>
    </source>
</reference>